<organism evidence="4 5">
    <name type="scientific">Niabella drilacis (strain DSM 25811 / CCM 8410 / CCUG 62505 / LMG 26954 / E90)</name>
    <dbReference type="NCBI Taxonomy" id="1285928"/>
    <lineage>
        <taxon>Bacteria</taxon>
        <taxon>Pseudomonadati</taxon>
        <taxon>Bacteroidota</taxon>
        <taxon>Chitinophagia</taxon>
        <taxon>Chitinophagales</taxon>
        <taxon>Chitinophagaceae</taxon>
        <taxon>Niabella</taxon>
    </lineage>
</organism>
<name>A0A1G6KVR4_NIADE</name>
<dbReference type="AlphaFoldDB" id="A0A1G6KVR4"/>
<dbReference type="InterPro" id="IPR025178">
    <property type="entry name" value="Lnb_N"/>
</dbReference>
<dbReference type="InterPro" id="IPR057436">
    <property type="entry name" value="5TMH_Lnb"/>
</dbReference>
<evidence type="ECO:0000259" key="3">
    <source>
        <dbReference type="Pfam" id="PF25221"/>
    </source>
</evidence>
<evidence type="ECO:0000313" key="4">
    <source>
        <dbReference type="EMBL" id="SDC35180.1"/>
    </source>
</evidence>
<dbReference type="EMBL" id="FMZO01000002">
    <property type="protein sequence ID" value="SDC35180.1"/>
    <property type="molecule type" value="Genomic_DNA"/>
</dbReference>
<reference evidence="5" key="1">
    <citation type="submission" date="2016-10" db="EMBL/GenBank/DDBJ databases">
        <authorList>
            <person name="Varghese N."/>
            <person name="Submissions S."/>
        </authorList>
    </citation>
    <scope>NUCLEOTIDE SEQUENCE [LARGE SCALE GENOMIC DNA]</scope>
    <source>
        <strain evidence="5">DSM 25811 / CCM 8410 / LMG 26954 / E90</strain>
    </source>
</reference>
<keyword evidence="1" id="KW-0472">Membrane</keyword>
<keyword evidence="1" id="KW-0812">Transmembrane</keyword>
<feature type="transmembrane region" description="Helical" evidence="1">
    <location>
        <begin position="280"/>
        <end position="302"/>
    </location>
</feature>
<dbReference type="OrthoDB" id="319167at2"/>
<feature type="domain" description="Lnb-like transmembrane" evidence="3">
    <location>
        <begin position="252"/>
        <end position="377"/>
    </location>
</feature>
<protein>
    <submittedName>
        <fullName evidence="4">Uncharacterized protein</fullName>
    </submittedName>
</protein>
<dbReference type="STRING" id="1285928.SAMN04487894_102123"/>
<evidence type="ECO:0000259" key="2">
    <source>
        <dbReference type="Pfam" id="PF13387"/>
    </source>
</evidence>
<dbReference type="RefSeq" id="WP_090388756.1">
    <property type="nucleotide sequence ID" value="NZ_FMZO01000002.1"/>
</dbReference>
<keyword evidence="5" id="KW-1185">Reference proteome</keyword>
<dbReference type="Proteomes" id="UP000198757">
    <property type="component" value="Unassembled WGS sequence"/>
</dbReference>
<evidence type="ECO:0000313" key="5">
    <source>
        <dbReference type="Proteomes" id="UP000198757"/>
    </source>
</evidence>
<keyword evidence="1" id="KW-1133">Transmembrane helix</keyword>
<feature type="transmembrane region" description="Helical" evidence="1">
    <location>
        <begin position="362"/>
        <end position="379"/>
    </location>
</feature>
<dbReference type="Pfam" id="PF13387">
    <property type="entry name" value="Lnb_N"/>
    <property type="match status" value="1"/>
</dbReference>
<feature type="domain" description="Lnb N-terminal periplasmic" evidence="2">
    <location>
        <begin position="25"/>
        <end position="163"/>
    </location>
</feature>
<dbReference type="Pfam" id="PF25221">
    <property type="entry name" value="5TMH_Lnb"/>
    <property type="match status" value="1"/>
</dbReference>
<evidence type="ECO:0000256" key="1">
    <source>
        <dbReference type="SAM" id="Phobius"/>
    </source>
</evidence>
<proteinExistence type="predicted"/>
<sequence>MIKIRLFWLLLFLTGAGGLEAQIIPGERLRISVLTCGTGDALYTSFGHTAVRIIDSVGGTDIVYNYGTFDFNDPDFYTKFTLGKLLYFLDAEDFEGFLDSYAREGRRVTEQVLHLDAAGSQRVRMFLQTNLQPANRAYRYDFLFDNCATRVRDIFPAALDTSFHFGPALGGKRLRYRQVIDQYLAGKPWQRLGIDIILGSPVDALMDDFHSMFLPDYLYSGLAHAGYAGRAFATNHVLLNGNGTGPALPLNTPVLVFSLVLLLVLAVHVIPLLRRCRKIVSAALLFITGLLGVQLLFMWFFTNHQSCAYNWNVLWAMPLNVVVVFIKNKWVRRHYFAFAIGGLIAALLVHISGIQQLPLREIAPLLAALLVIYGGNIKARLSD</sequence>
<accession>A0A1G6KVR4</accession>
<feature type="transmembrane region" description="Helical" evidence="1">
    <location>
        <begin position="335"/>
        <end position="356"/>
    </location>
</feature>
<feature type="transmembrane region" description="Helical" evidence="1">
    <location>
        <begin position="308"/>
        <end position="326"/>
    </location>
</feature>
<feature type="transmembrane region" description="Helical" evidence="1">
    <location>
        <begin position="254"/>
        <end position="273"/>
    </location>
</feature>
<gene>
    <name evidence="4" type="ORF">SAMN04487894_102123</name>
</gene>